<evidence type="ECO:0008006" key="4">
    <source>
        <dbReference type="Google" id="ProtNLM"/>
    </source>
</evidence>
<dbReference type="AlphaFoldDB" id="A0A9Y1FLL6"/>
<gene>
    <name evidence="3" type="ORF">K9W45_01300</name>
</gene>
<organism evidence="3">
    <name type="scientific">Candidatus Heimdallarchaeum aukensis</name>
    <dbReference type="NCBI Taxonomy" id="2876573"/>
    <lineage>
        <taxon>Archaea</taxon>
        <taxon>Promethearchaeati</taxon>
        <taxon>Candidatus Heimdallarchaeota</taxon>
        <taxon>Candidatus Heimdallarchaeia (ex Rinke et al. 2021) (nom. nud.)</taxon>
        <taxon>Candidatus Heimdallarchaeales</taxon>
        <taxon>Candidatus Heimdallarchaeaceae</taxon>
        <taxon>Candidatus Heimdallarchaeum</taxon>
    </lineage>
</organism>
<evidence type="ECO:0000313" key="3">
    <source>
        <dbReference type="EMBL" id="UJG41111.1"/>
    </source>
</evidence>
<proteinExistence type="predicted"/>
<dbReference type="Gene3D" id="2.60.40.10">
    <property type="entry name" value="Immunoglobulins"/>
    <property type="match status" value="1"/>
</dbReference>
<feature type="compositionally biased region" description="Low complexity" evidence="1">
    <location>
        <begin position="973"/>
        <end position="984"/>
    </location>
</feature>
<feature type="region of interest" description="Disordered" evidence="1">
    <location>
        <begin position="967"/>
        <end position="987"/>
    </location>
</feature>
<evidence type="ECO:0000256" key="2">
    <source>
        <dbReference type="SAM" id="Phobius"/>
    </source>
</evidence>
<dbReference type="InterPro" id="IPR013783">
    <property type="entry name" value="Ig-like_fold"/>
</dbReference>
<name>A0A9Y1FLL6_9ARCH</name>
<protein>
    <recommendedName>
        <fullName evidence="4">CARDB domain-containing protein</fullName>
    </recommendedName>
</protein>
<keyword evidence="2" id="KW-0812">Transmembrane</keyword>
<evidence type="ECO:0000256" key="1">
    <source>
        <dbReference type="SAM" id="MobiDB-lite"/>
    </source>
</evidence>
<dbReference type="EMBL" id="CP084166">
    <property type="protein sequence ID" value="UJG41111.1"/>
    <property type="molecule type" value="Genomic_DNA"/>
</dbReference>
<keyword evidence="2" id="KW-0472">Membrane</keyword>
<feature type="transmembrane region" description="Helical" evidence="2">
    <location>
        <begin position="997"/>
        <end position="1017"/>
    </location>
</feature>
<keyword evidence="2" id="KW-1133">Transmembrane helix</keyword>
<reference evidence="3" key="1">
    <citation type="journal article" date="2022" name="Nat. Microbiol.">
        <title>Unique mobile elements and scalable gene flow at the prokaryote-eukaryote boundary revealed by circularized Asgard archaea genomes.</title>
        <authorList>
            <person name="Wu F."/>
            <person name="Speth D.R."/>
            <person name="Philosof A."/>
            <person name="Cremiere A."/>
            <person name="Narayanan A."/>
            <person name="Barco R.A."/>
            <person name="Connon S.A."/>
            <person name="Amend J.P."/>
            <person name="Antoshechkin I.A."/>
            <person name="Orphan V.J."/>
        </authorList>
    </citation>
    <scope>NUCLEOTIDE SEQUENCE</scope>
    <source>
        <strain evidence="3">PM71</strain>
    </source>
</reference>
<accession>A0A9Y1FLL6</accession>
<dbReference type="Proteomes" id="UP001201020">
    <property type="component" value="Chromosome"/>
</dbReference>
<sequence length="1023" mass="114295">MKKKATLFLVVLPIMLLVVSSSTTQALVYSSSGFGSTGMDRELFIEEMKIIAGIESSALVKLSLLGGTNPLKVSSSEFEDVLSWAFILSDQTEYADYLLRRPFRAPDNATLLLEIDGSLGTDGSLNQSLRIAQLFDEHYNLELHWAGASSTEKGDYLYVFSSGSTDEQIELLTDEIKGDITSGYASAIETTDVSGSPVKAVFIGEDFRSATYFRGIYYVDPGAIVEENGEYTLSTNNLFGADLEVYDKLGVTKYSILKFRFPYLINASSITPTPNNVAPQISGKMDWIMQVPWKLRDMTGNFEVVYTMNQAELASSPRVSVNMDYDQELLNEDGILQMNYEVTNTGTETAENITISYPLGPDFIDMIVNSPTIYKLRDDVTIDEEFYSKTNATLLIDFGGSLEGLEDFYVNVTVLVFDGWYRNITDGQLSFWNESATEQIVNFDYKEFDTTPFGIPGTGSITVNATLKSETGLNTILTFLVAYYLSQIDLTDYIIAEDLDSLINDYGEALWTGIAYSVVAIQATLYEEQTLFDPNLQDFEYIERTVGPVGQEHTEYFLEAVIPSLAPNETVHLSWALENVTSQSMEFGVMRGEELEGSDGVKLITRKHNYLEMMQMILGFADDAGQLAYGRPISYYDEEADVWLSVGARFRYQDPEGFEYFGFSNGINFQLADDEAVINAHVELNQTSYKVGDPVTITGYIRNTGDINAENVKLYLFHGRMGNDWQIEDPDLFYYEEIGTIENGTQYNFEVQVDANSFLGIHPVYAVVEFDSDYGQEALPVYNFWEPNITAEFEGAAQTHEWVLSNMDWALLIPRTNERRPAFPQPVLDIETSVEIIIPENAPWEIEVTLTITNVGDAETHITITQFYNLTELSLLSKTTTKGSISNGTYFGMGYIRVEGITLYPGDSVTLTMHWLFLTSDGCYIPAAEIIYDSRFENELEGDKEGGMESLQVFQALDGSSQEAESSNWEDYGASTSTGSSAGADIYTGGQDKTRRVGSIDLLYISALTLLIPIVVLRKRKRN</sequence>